<comment type="function">
    <text evidence="5">Member of a network of 50S ribosomal subunit biogenesis factors which assembles along the 30S-50S interface, preventing incorrect 23S rRNA structures from forming. Promotes peptidyl transferase center (PTC) maturation.</text>
</comment>
<dbReference type="Gene3D" id="1.10.60.30">
    <property type="entry name" value="PSPTO4464-like domains"/>
    <property type="match status" value="2"/>
</dbReference>
<dbReference type="GO" id="GO:0005737">
    <property type="term" value="C:cytoplasm"/>
    <property type="evidence" value="ECO:0007669"/>
    <property type="project" value="UniProtKB-SubCell"/>
</dbReference>
<dbReference type="PANTHER" id="PTHR38101">
    <property type="entry name" value="UPF0307 PROTEIN YJGA"/>
    <property type="match status" value="1"/>
</dbReference>
<dbReference type="RefSeq" id="WP_041961206.1">
    <property type="nucleotide sequence ID" value="NZ_CP007726.1"/>
</dbReference>
<evidence type="ECO:0000256" key="2">
    <source>
        <dbReference type="ARBA" id="ARBA00022517"/>
    </source>
</evidence>
<organism evidence="7 8">
    <name type="scientific">Neisseria elongata subsp. glycolytica ATCC 29315</name>
    <dbReference type="NCBI Taxonomy" id="546263"/>
    <lineage>
        <taxon>Bacteria</taxon>
        <taxon>Pseudomonadati</taxon>
        <taxon>Pseudomonadota</taxon>
        <taxon>Betaproteobacteria</taxon>
        <taxon>Neisseriales</taxon>
        <taxon>Neisseriaceae</taxon>
        <taxon>Neisseria</taxon>
    </lineage>
</organism>
<evidence type="ECO:0000256" key="5">
    <source>
        <dbReference type="HAMAP-Rule" id="MF_00765"/>
    </source>
</evidence>
<reference evidence="8" key="1">
    <citation type="submission" date="2014-05" db="EMBL/GenBank/DDBJ databases">
        <title>Complete Genome sequence of Neisseria elongata subsp. glycolytica.</title>
        <authorList>
            <person name="Veyrier F.J."/>
            <person name="Taha M.-K."/>
        </authorList>
    </citation>
    <scope>NUCLEOTIDE SEQUENCE [LARGE SCALE GENOMIC DNA]</scope>
    <source>
        <strain evidence="8">ATCC 29315</strain>
    </source>
</reference>
<evidence type="ECO:0000256" key="4">
    <source>
        <dbReference type="ARBA" id="ARBA00022884"/>
    </source>
</evidence>
<dbReference type="GO" id="GO:0043022">
    <property type="term" value="F:ribosome binding"/>
    <property type="evidence" value="ECO:0007669"/>
    <property type="project" value="UniProtKB-UniRule"/>
</dbReference>
<keyword evidence="1 5" id="KW-0963">Cytoplasm</keyword>
<evidence type="ECO:0000256" key="3">
    <source>
        <dbReference type="ARBA" id="ARBA00022730"/>
    </source>
</evidence>
<dbReference type="EMBL" id="CP007726">
    <property type="protein sequence ID" value="AJE17447.1"/>
    <property type="molecule type" value="Genomic_DNA"/>
</dbReference>
<dbReference type="InterPro" id="IPR023153">
    <property type="entry name" value="DarP_sf"/>
</dbReference>
<dbReference type="PIRSF" id="PIRSF016183">
    <property type="entry name" value="UCP016183"/>
    <property type="match status" value="1"/>
</dbReference>
<keyword evidence="8" id="KW-1185">Reference proteome</keyword>
<comment type="similarity">
    <text evidence="5">Belongs to the DarP family.</text>
</comment>
<evidence type="ECO:0000256" key="1">
    <source>
        <dbReference type="ARBA" id="ARBA00022490"/>
    </source>
</evidence>
<dbReference type="Pfam" id="PF04751">
    <property type="entry name" value="DarP"/>
    <property type="match status" value="1"/>
</dbReference>
<dbReference type="KEGG" id="nel:NELON_00155"/>
<comment type="subcellular location">
    <subcellularLocation>
        <location evidence="5">Cytoplasm</location>
    </subcellularLocation>
    <text evidence="5">Associates with late stage pre-50S ribosomal subunits.</text>
</comment>
<feature type="region of interest" description="Disordered" evidence="6">
    <location>
        <begin position="163"/>
        <end position="184"/>
    </location>
</feature>
<dbReference type="AlphaFoldDB" id="A0A0B5CES7"/>
<keyword evidence="4 5" id="KW-0694">RNA-binding</keyword>
<dbReference type="SUPFAM" id="SSF158710">
    <property type="entry name" value="PSPTO4464-like"/>
    <property type="match status" value="1"/>
</dbReference>
<protein>
    <recommendedName>
        <fullName evidence="5">Dual-action ribosomal maturation protein DarP</fullName>
    </recommendedName>
    <alternativeName>
        <fullName evidence="5">Large ribosomal subunit assembly factor DarP</fullName>
    </alternativeName>
</protein>
<dbReference type="NCBIfam" id="NF003593">
    <property type="entry name" value="PRK05255.1-1"/>
    <property type="match status" value="1"/>
</dbReference>
<name>A0A0B5CES7_NEIEG</name>
<evidence type="ECO:0000313" key="8">
    <source>
        <dbReference type="Proteomes" id="UP000031392"/>
    </source>
</evidence>
<accession>A0A0B5CES7</accession>
<dbReference type="PATRIC" id="fig|546263.7.peg.39"/>
<dbReference type="CDD" id="cd16331">
    <property type="entry name" value="YjgA-like"/>
    <property type="match status" value="1"/>
</dbReference>
<feature type="compositionally biased region" description="Basic and acidic residues" evidence="6">
    <location>
        <begin position="163"/>
        <end position="176"/>
    </location>
</feature>
<gene>
    <name evidence="5" type="primary">darP</name>
    <name evidence="7" type="ORF">NELON_00155</name>
</gene>
<dbReference type="InterPro" id="IPR006839">
    <property type="entry name" value="DarP"/>
</dbReference>
<dbReference type="PANTHER" id="PTHR38101:SF1">
    <property type="entry name" value="UPF0307 PROTEIN YJGA"/>
    <property type="match status" value="1"/>
</dbReference>
<evidence type="ECO:0000313" key="7">
    <source>
        <dbReference type="EMBL" id="AJE17447.1"/>
    </source>
</evidence>
<reference evidence="7 8" key="2">
    <citation type="journal article" date="2015" name="PLoS Genet.">
        <title>Common Cell Shape Evolution of Two Nasopharyngeal Pathogens.</title>
        <authorList>
            <person name="Veyrier F.J."/>
            <person name="Biais N."/>
            <person name="Morales P."/>
            <person name="Belkacem N."/>
            <person name="Guilhen C."/>
            <person name="Ranjeva S."/>
            <person name="Sismeiro O."/>
            <person name="Pehau-Arnaudet G."/>
            <person name="Rocha E.P."/>
            <person name="Werts C."/>
            <person name="Taha M.K."/>
            <person name="Boneca I.G."/>
        </authorList>
    </citation>
    <scope>NUCLEOTIDE SEQUENCE [LARGE SCALE GENOMIC DNA]</scope>
    <source>
        <strain evidence="7 8">ATCC 29315</strain>
    </source>
</reference>
<dbReference type="GO" id="GO:0019843">
    <property type="term" value="F:rRNA binding"/>
    <property type="evidence" value="ECO:0007669"/>
    <property type="project" value="UniProtKB-UniRule"/>
</dbReference>
<keyword evidence="3 5" id="KW-0699">rRNA-binding</keyword>
<dbReference type="GO" id="GO:1902626">
    <property type="term" value="P:assembly of large subunit precursor of preribosome"/>
    <property type="evidence" value="ECO:0007669"/>
    <property type="project" value="UniProtKB-UniRule"/>
</dbReference>
<dbReference type="HAMAP" id="MF_00765">
    <property type="entry name" value="DarP"/>
    <property type="match status" value="1"/>
</dbReference>
<sequence length="184" mass="21256">MNGNNNEEWVSKTQMKKRMDELQDLGMELTRLSDETLKKIGLPEDLMQAVRDYKKITSNGALKRQNQYIGRLMRETDPAPIRAFLAKLKGENRAHNAFLQRVEQMRERLIADDAALTEFAAAHPQADISAIRTLIRNTRKEKEQSKPPKNFRALYQELKAVMEEAEGLRPSENHDFEDSENAEE</sequence>
<proteinExistence type="inferred from homology"/>
<dbReference type="Proteomes" id="UP000031392">
    <property type="component" value="Chromosome"/>
</dbReference>
<evidence type="ECO:0000256" key="6">
    <source>
        <dbReference type="SAM" id="MobiDB-lite"/>
    </source>
</evidence>
<dbReference type="HOGENOM" id="CLU_106757_1_0_4"/>
<keyword evidence="2 5" id="KW-0690">Ribosome biogenesis</keyword>